<dbReference type="OrthoDB" id="8966090at2"/>
<accession>A0A1U9V3A8</accession>
<dbReference type="EMBL" id="CP017759">
    <property type="protein sequence ID" value="AQV99420.1"/>
    <property type="molecule type" value="Genomic_DNA"/>
</dbReference>
<dbReference type="KEGG" id="cuh:BJN34_36720"/>
<feature type="compositionally biased region" description="Low complexity" evidence="1">
    <location>
        <begin position="162"/>
        <end position="172"/>
    </location>
</feature>
<gene>
    <name evidence="2" type="ORF">BJN34_36720</name>
</gene>
<reference evidence="3" key="1">
    <citation type="submission" date="2017-02" db="EMBL/GenBank/DDBJ databases">
        <title>Complete genome sequence of Cupriavidus necator strain NH9, a 3-chlorobenzoate degrader.</title>
        <authorList>
            <person name="Moriuchi R."/>
            <person name="Dohra H."/>
            <person name="Ogawa N."/>
        </authorList>
    </citation>
    <scope>NUCLEOTIDE SEQUENCE [LARGE SCALE GENOMIC DNA]</scope>
    <source>
        <strain evidence="3">NH9</strain>
        <plasmid evidence="3">penh92</plasmid>
    </source>
</reference>
<feature type="compositionally biased region" description="Low complexity" evidence="1">
    <location>
        <begin position="132"/>
        <end position="156"/>
    </location>
</feature>
<proteinExistence type="predicted"/>
<evidence type="ECO:0000256" key="1">
    <source>
        <dbReference type="SAM" id="MobiDB-lite"/>
    </source>
</evidence>
<keyword evidence="2" id="KW-0614">Plasmid</keyword>
<evidence type="ECO:0000313" key="2">
    <source>
        <dbReference type="EMBL" id="AQV99420.1"/>
    </source>
</evidence>
<geneLocation type="plasmid" evidence="3">
    <name>penh92</name>
</geneLocation>
<organism evidence="2 3">
    <name type="scientific">Cupriavidus necator</name>
    <name type="common">Alcaligenes eutrophus</name>
    <name type="synonym">Ralstonia eutropha</name>
    <dbReference type="NCBI Taxonomy" id="106590"/>
    <lineage>
        <taxon>Bacteria</taxon>
        <taxon>Pseudomonadati</taxon>
        <taxon>Pseudomonadota</taxon>
        <taxon>Betaproteobacteria</taxon>
        <taxon>Burkholderiales</taxon>
        <taxon>Burkholderiaceae</taxon>
        <taxon>Cupriavidus</taxon>
    </lineage>
</organism>
<dbReference type="RefSeq" id="WP_078201809.1">
    <property type="nucleotide sequence ID" value="NZ_CP017759.1"/>
</dbReference>
<dbReference type="AlphaFoldDB" id="A0A1U9V3A8"/>
<feature type="compositionally biased region" description="Polar residues" evidence="1">
    <location>
        <begin position="173"/>
        <end position="193"/>
    </location>
</feature>
<feature type="region of interest" description="Disordered" evidence="1">
    <location>
        <begin position="81"/>
        <end position="199"/>
    </location>
</feature>
<evidence type="ECO:0000313" key="3">
    <source>
        <dbReference type="Proteomes" id="UP000189627"/>
    </source>
</evidence>
<protein>
    <submittedName>
        <fullName evidence="2">Uncharacterized protein</fullName>
    </submittedName>
</protein>
<sequence>MDIKEIERLHAYYAEPPVTIELAPPGAASLGASSALPPPHTPSGNEAVPVWARIKPIHWQGLGIVLIAVLAFGGGRWLASGDTHKRPESSTAAALPAANAPADDGGHGWPASQPSVAQPTAAEPTPVPSPSAAPAVSAPASAASSAVTAEARAKPQAPKPQAPKQNVAAPAPTRQQQASPAQTAQVTPTSSRGNEIKLF</sequence>
<feature type="compositionally biased region" description="Low complexity" evidence="1">
    <location>
        <begin position="92"/>
        <end position="102"/>
    </location>
</feature>
<dbReference type="Proteomes" id="UP000189627">
    <property type="component" value="Plasmid pENH92"/>
</dbReference>
<name>A0A1U9V3A8_CUPNE</name>